<protein>
    <submittedName>
        <fullName evidence="1">DNA-3-methyladenine glycosylase I</fullName>
    </submittedName>
</protein>
<dbReference type="PANTHER" id="PTHR30037:SF4">
    <property type="entry name" value="DNA-3-METHYLADENINE GLYCOSYLASE I"/>
    <property type="match status" value="1"/>
</dbReference>
<keyword evidence="2" id="KW-1185">Reference proteome</keyword>
<dbReference type="SUPFAM" id="SSF48150">
    <property type="entry name" value="DNA-glycosylase"/>
    <property type="match status" value="1"/>
</dbReference>
<reference evidence="1 2" key="1">
    <citation type="journal article" date="2019" name="Syst. Appl. Microbiol.">
        <title>Oenococcus sicerae sp. nov., isolated from French cider.</title>
        <authorList>
            <person name="Cousin F.J."/>
            <person name="Le Guellec R."/>
            <person name="Chagnot C."/>
            <person name="Goux D."/>
            <person name="Dalmasso M."/>
            <person name="Laplace J.M."/>
            <person name="Cretenet M."/>
        </authorList>
    </citation>
    <scope>NUCLEOTIDE SEQUENCE [LARGE SCALE GENOMIC DNA]</scope>
    <source>
        <strain evidence="1 2">UCMA 15228</strain>
    </source>
</reference>
<name>A0ABX5QMB5_9LACO</name>
<organism evidence="1 2">
    <name type="scientific">Oenococcus sicerae</name>
    <dbReference type="NCBI Taxonomy" id="2203724"/>
    <lineage>
        <taxon>Bacteria</taxon>
        <taxon>Bacillati</taxon>
        <taxon>Bacillota</taxon>
        <taxon>Bacilli</taxon>
        <taxon>Lactobacillales</taxon>
        <taxon>Lactobacillaceae</taxon>
        <taxon>Oenococcus</taxon>
    </lineage>
</organism>
<dbReference type="Proteomes" id="UP000286907">
    <property type="component" value="Chromosome"/>
</dbReference>
<dbReference type="PANTHER" id="PTHR30037">
    <property type="entry name" value="DNA-3-METHYLADENINE GLYCOSYLASE 1"/>
    <property type="match status" value="1"/>
</dbReference>
<dbReference type="Pfam" id="PF03352">
    <property type="entry name" value="Adenine_glyco"/>
    <property type="match status" value="1"/>
</dbReference>
<gene>
    <name evidence="1" type="ORF">DLJ48_04585</name>
</gene>
<proteinExistence type="predicted"/>
<dbReference type="InterPro" id="IPR011257">
    <property type="entry name" value="DNA_glycosylase"/>
</dbReference>
<dbReference type="InterPro" id="IPR005019">
    <property type="entry name" value="Adenine_glyco"/>
</dbReference>
<evidence type="ECO:0000313" key="2">
    <source>
        <dbReference type="Proteomes" id="UP000286907"/>
    </source>
</evidence>
<accession>A0ABX5QMB5</accession>
<evidence type="ECO:0000313" key="1">
    <source>
        <dbReference type="EMBL" id="QAS69848.2"/>
    </source>
</evidence>
<dbReference type="EMBL" id="CP029684">
    <property type="protein sequence ID" value="QAS69848.2"/>
    <property type="molecule type" value="Genomic_DNA"/>
</dbReference>
<sequence>MVDKQLNNLLTDKKHRCHWVTGSALPIMIAYHDEEWGRPSHNDRDLFELLSLETYQAGLSWEIVLKKRDAFRHAFFNFDIAKVAAMQSIEPLLLDSSIIRNRLKLAATVNNARAIVKIQQTYASFDNYVWHFVDGQTIDHHIENMADIPAQNQLSQIVAKRMKQDGFKFTGPVTIYSYLQAVGVINDHEVGCVFNPDQENGER</sequence>
<dbReference type="Gene3D" id="1.10.340.30">
    <property type="entry name" value="Hypothetical protein, domain 2"/>
    <property type="match status" value="1"/>
</dbReference>
<dbReference type="InterPro" id="IPR052891">
    <property type="entry name" value="DNA-3mA_glycosylase"/>
</dbReference>